<reference evidence="2" key="1">
    <citation type="journal article" date="2020" name="bioRxiv">
        <title>Comparative genomics of Chlamydomonas.</title>
        <authorList>
            <person name="Craig R.J."/>
            <person name="Hasan A.R."/>
            <person name="Ness R.W."/>
            <person name="Keightley P.D."/>
        </authorList>
    </citation>
    <scope>NUCLEOTIDE SEQUENCE</scope>
    <source>
        <strain evidence="2">CCAP 11/70</strain>
    </source>
</reference>
<feature type="region of interest" description="Disordered" evidence="1">
    <location>
        <begin position="406"/>
        <end position="438"/>
    </location>
</feature>
<sequence length="935" mass="96995">MFADRLLRSSRLTGGRSSLRCCPNRKLRYKTSRSQGLLGDFARHYNALVGTLSHEEACAEAYALARQHEAAAAQEALARELDASARQGMETGAGGVARPKGMRGDKPRRKARPDSSPNDRRGGEATKTAGAASDGGGDATAVGPADPFSRPEAARACVHVTAGGLAAVLRGGAIPVGATQPQLRSAGAGTAAHSEAWGVSSRSLAPLDVASARQAFGEEGGYDSWAAAEGAAGMAPTGWGPAHELPQERDPIGASAYGVPAAWDPQQPWPQADGGPAAVPYTAAGSRWEGREAHRAPLPYGGEDSMDAEAAWQGVGSFGSPHAMVPGPYRQGPHQAGGWAPLPAAAAQEDAQAAWAGGNQRAPLRQSAGSLLYPAAGGGQPDGMEAAAAWEGAGDFGCPLGPCRQEPRPLQSPSVTPRARPPHAWPAADPPWADADAPGLRDRGWKQVHGAAAVQLPDLRQADADAAWAHIYRSAWGAGEGARGAAPSPDREAWAATAGAGGHMAPGAQAVEFLPSLGPAWGPERPLRTGLTAPAPFLGEAGEPGPSAFEGQSEHRHSSGGLRAVVGGSEPGYTASQGRANAVQWHESGSQLPAQHHRKRPLHGSQSMPPLGRQRAGAQDLHGSAPVRSFEGGVVPHDRVSAPEEECAEAHSCSLAPLQERRSDFPALAGGAAHLPDPLDPACLAGSAAGGFEAAPTERADPPPGPLAQGAASLRRGRLDNAFGAPQGPGGGGAVTPPLHEGVRGTGLGQHQPGQLVFGRGAVPLVVDENSPGQWPSRGGPLPKPFPLLARQRRAAYRRAAAEGYTIRAAWELWDDGASSSEEVDEEEEGEEPADSSASWLEKALDGEEVAGPQTGAPQRPSNWPQRMADLCRTVRVPPPPDGLVPAGLRSLNNKPAAWHERCEIEHVYHEKGLWGMWARGEMNPLTARTRGCYR</sequence>
<feature type="region of interest" description="Disordered" evidence="1">
    <location>
        <begin position="720"/>
        <end position="741"/>
    </location>
</feature>
<evidence type="ECO:0000313" key="2">
    <source>
        <dbReference type="EMBL" id="KAG2495082.1"/>
    </source>
</evidence>
<evidence type="ECO:0000256" key="1">
    <source>
        <dbReference type="SAM" id="MobiDB-lite"/>
    </source>
</evidence>
<proteinExistence type="predicted"/>
<protein>
    <submittedName>
        <fullName evidence="2">Uncharacterized protein</fullName>
    </submittedName>
</protein>
<dbReference type="EMBL" id="JAEHOE010000026">
    <property type="protein sequence ID" value="KAG2495082.1"/>
    <property type="molecule type" value="Genomic_DNA"/>
</dbReference>
<evidence type="ECO:0000313" key="3">
    <source>
        <dbReference type="Proteomes" id="UP000612055"/>
    </source>
</evidence>
<feature type="compositionally biased region" description="Low complexity" evidence="1">
    <location>
        <begin position="425"/>
        <end position="438"/>
    </location>
</feature>
<feature type="region of interest" description="Disordered" evidence="1">
    <location>
        <begin position="524"/>
        <end position="645"/>
    </location>
</feature>
<keyword evidence="3" id="KW-1185">Reference proteome</keyword>
<feature type="compositionally biased region" description="Acidic residues" evidence="1">
    <location>
        <begin position="822"/>
        <end position="834"/>
    </location>
</feature>
<comment type="caution">
    <text evidence="2">The sequence shown here is derived from an EMBL/GenBank/DDBJ whole genome shotgun (WGS) entry which is preliminary data.</text>
</comment>
<name>A0A835Y4M0_9CHLO</name>
<dbReference type="Proteomes" id="UP000612055">
    <property type="component" value="Unassembled WGS sequence"/>
</dbReference>
<feature type="region of interest" description="Disordered" evidence="1">
    <location>
        <begin position="88"/>
        <end position="147"/>
    </location>
</feature>
<feature type="region of interest" description="Disordered" evidence="1">
    <location>
        <begin position="818"/>
        <end position="839"/>
    </location>
</feature>
<organism evidence="2 3">
    <name type="scientific">Edaphochlamys debaryana</name>
    <dbReference type="NCBI Taxonomy" id="47281"/>
    <lineage>
        <taxon>Eukaryota</taxon>
        <taxon>Viridiplantae</taxon>
        <taxon>Chlorophyta</taxon>
        <taxon>core chlorophytes</taxon>
        <taxon>Chlorophyceae</taxon>
        <taxon>CS clade</taxon>
        <taxon>Chlamydomonadales</taxon>
        <taxon>Chlamydomonadales incertae sedis</taxon>
        <taxon>Edaphochlamys</taxon>
    </lineage>
</organism>
<gene>
    <name evidence="2" type="ORF">HYH03_006693</name>
</gene>
<dbReference type="AlphaFoldDB" id="A0A835Y4M0"/>
<accession>A0A835Y4M0</accession>